<evidence type="ECO:0000256" key="1">
    <source>
        <dbReference type="ARBA" id="ARBA00023239"/>
    </source>
</evidence>
<sequence length="119" mass="13736">MRERCPDSEPKFIATLPNYKLVFVGWSRQWRGGVASIRPFRGERVPGAIYEVSDRNLRRLDSYEGYPRSYTRLNVTVFDEGGEPIKAITYIKSGQSDEAQPSKEYLALIQQGYRDWGII</sequence>
<dbReference type="PANTHER" id="PTHR12935">
    <property type="entry name" value="GAMMA-GLUTAMYLCYCLOTRANSFERASE"/>
    <property type="match status" value="1"/>
</dbReference>
<comment type="caution">
    <text evidence="3">The sequence shown here is derived from an EMBL/GenBank/DDBJ whole genome shotgun (WGS) entry which is preliminary data.</text>
</comment>
<gene>
    <name evidence="3" type="ORF">S03H2_03176</name>
</gene>
<keyword evidence="1" id="KW-0456">Lyase</keyword>
<protein>
    <recommendedName>
        <fullName evidence="2">Gamma-glutamylcyclotransferase AIG2-like domain-containing protein</fullName>
    </recommendedName>
</protein>
<name>X1EAN5_9ZZZZ</name>
<organism evidence="3">
    <name type="scientific">marine sediment metagenome</name>
    <dbReference type="NCBI Taxonomy" id="412755"/>
    <lineage>
        <taxon>unclassified sequences</taxon>
        <taxon>metagenomes</taxon>
        <taxon>ecological metagenomes</taxon>
    </lineage>
</organism>
<dbReference type="Pfam" id="PF06094">
    <property type="entry name" value="GGACT"/>
    <property type="match status" value="1"/>
</dbReference>
<dbReference type="Gene3D" id="3.10.490.10">
    <property type="entry name" value="Gamma-glutamyl cyclotransferase-like"/>
    <property type="match status" value="1"/>
</dbReference>
<reference evidence="3" key="1">
    <citation type="journal article" date="2014" name="Front. Microbiol.">
        <title>High frequency of phylogenetically diverse reductive dehalogenase-homologous genes in deep subseafloor sedimentary metagenomes.</title>
        <authorList>
            <person name="Kawai M."/>
            <person name="Futagami T."/>
            <person name="Toyoda A."/>
            <person name="Takaki Y."/>
            <person name="Nishi S."/>
            <person name="Hori S."/>
            <person name="Arai W."/>
            <person name="Tsubouchi T."/>
            <person name="Morono Y."/>
            <person name="Uchiyama I."/>
            <person name="Ito T."/>
            <person name="Fujiyama A."/>
            <person name="Inagaki F."/>
            <person name="Takami H."/>
        </authorList>
    </citation>
    <scope>NUCLEOTIDE SEQUENCE</scope>
    <source>
        <strain evidence="3">Expedition CK06-06</strain>
    </source>
</reference>
<dbReference type="PANTHER" id="PTHR12935:SF0">
    <property type="entry name" value="GAMMA-GLUTAMYLCYCLOTRANSFERASE"/>
    <property type="match status" value="1"/>
</dbReference>
<feature type="domain" description="Gamma-glutamylcyclotransferase AIG2-like" evidence="2">
    <location>
        <begin position="13"/>
        <end position="103"/>
    </location>
</feature>
<dbReference type="SUPFAM" id="SSF110857">
    <property type="entry name" value="Gamma-glutamyl cyclotransferase-like"/>
    <property type="match status" value="1"/>
</dbReference>
<accession>X1EAN5</accession>
<dbReference type="EMBL" id="BARU01001147">
    <property type="protein sequence ID" value="GAH29657.1"/>
    <property type="molecule type" value="Genomic_DNA"/>
</dbReference>
<dbReference type="InterPro" id="IPR009288">
    <property type="entry name" value="AIG2-like_dom"/>
</dbReference>
<dbReference type="CDD" id="cd06661">
    <property type="entry name" value="GGCT_like"/>
    <property type="match status" value="1"/>
</dbReference>
<proteinExistence type="predicted"/>
<dbReference type="InterPro" id="IPR036568">
    <property type="entry name" value="GGCT-like_sf"/>
</dbReference>
<dbReference type="InterPro" id="IPR017939">
    <property type="entry name" value="G-Glutamylcylcotransferase"/>
</dbReference>
<evidence type="ECO:0000313" key="3">
    <source>
        <dbReference type="EMBL" id="GAH29657.1"/>
    </source>
</evidence>
<dbReference type="GO" id="GO:0003839">
    <property type="term" value="F:gamma-glutamylcyclotransferase activity"/>
    <property type="evidence" value="ECO:0007669"/>
    <property type="project" value="InterPro"/>
</dbReference>
<dbReference type="InterPro" id="IPR013024">
    <property type="entry name" value="GGCT-like"/>
</dbReference>
<evidence type="ECO:0000259" key="2">
    <source>
        <dbReference type="Pfam" id="PF06094"/>
    </source>
</evidence>
<dbReference type="AlphaFoldDB" id="X1EAN5"/>